<sequence length="193" mass="21579">MVEQRYGNPFRTPIMLARMDRWGQTYHDGTYFVCRCYAVQLASASLVLANKRYGAYGTFQAKAKLSGAVKFNSLYLFLLENHHGHPGDGLISFFYSGVDEKYYAWSQDAGGGTLTDLGALDWTAEQTFRIEWAPGQIVFKIDGEVVATHNTNVPAVAMSWCLEAMTQEGSIPSSEGIVYQRDFEEVVDLGYDL</sequence>
<dbReference type="Gene3D" id="2.60.120.200">
    <property type="match status" value="1"/>
</dbReference>
<evidence type="ECO:0008006" key="2">
    <source>
        <dbReference type="Google" id="ProtNLM"/>
    </source>
</evidence>
<organism evidence="1">
    <name type="scientific">marine sediment metagenome</name>
    <dbReference type="NCBI Taxonomy" id="412755"/>
    <lineage>
        <taxon>unclassified sequences</taxon>
        <taxon>metagenomes</taxon>
        <taxon>ecological metagenomes</taxon>
    </lineage>
</organism>
<dbReference type="CDD" id="cd00413">
    <property type="entry name" value="Glyco_hydrolase_16"/>
    <property type="match status" value="1"/>
</dbReference>
<dbReference type="SUPFAM" id="SSF49899">
    <property type="entry name" value="Concanavalin A-like lectins/glucanases"/>
    <property type="match status" value="1"/>
</dbReference>
<accession>X1LA99</accession>
<comment type="caution">
    <text evidence="1">The sequence shown here is derived from an EMBL/GenBank/DDBJ whole genome shotgun (WGS) entry which is preliminary data.</text>
</comment>
<dbReference type="AlphaFoldDB" id="X1LA99"/>
<gene>
    <name evidence="1" type="ORF">S06H3_01902</name>
</gene>
<evidence type="ECO:0000313" key="1">
    <source>
        <dbReference type="EMBL" id="GAH99354.1"/>
    </source>
</evidence>
<dbReference type="InterPro" id="IPR013320">
    <property type="entry name" value="ConA-like_dom_sf"/>
</dbReference>
<reference evidence="1" key="1">
    <citation type="journal article" date="2014" name="Front. Microbiol.">
        <title>High frequency of phylogenetically diverse reductive dehalogenase-homologous genes in deep subseafloor sedimentary metagenomes.</title>
        <authorList>
            <person name="Kawai M."/>
            <person name="Futagami T."/>
            <person name="Toyoda A."/>
            <person name="Takaki Y."/>
            <person name="Nishi S."/>
            <person name="Hori S."/>
            <person name="Arai W."/>
            <person name="Tsubouchi T."/>
            <person name="Morono Y."/>
            <person name="Uchiyama I."/>
            <person name="Ito T."/>
            <person name="Fujiyama A."/>
            <person name="Inagaki F."/>
            <person name="Takami H."/>
        </authorList>
    </citation>
    <scope>NUCLEOTIDE SEQUENCE</scope>
    <source>
        <strain evidence="1">Expedition CK06-06</strain>
    </source>
</reference>
<dbReference type="EMBL" id="BARV01000514">
    <property type="protein sequence ID" value="GAH99354.1"/>
    <property type="molecule type" value="Genomic_DNA"/>
</dbReference>
<name>X1LA99_9ZZZZ</name>
<protein>
    <recommendedName>
        <fullName evidence="2">GH16 domain-containing protein</fullName>
    </recommendedName>
</protein>
<proteinExistence type="predicted"/>